<organism evidence="3 4">
    <name type="scientific">Pholiota conissans</name>
    <dbReference type="NCBI Taxonomy" id="109636"/>
    <lineage>
        <taxon>Eukaryota</taxon>
        <taxon>Fungi</taxon>
        <taxon>Dikarya</taxon>
        <taxon>Basidiomycota</taxon>
        <taxon>Agaricomycotina</taxon>
        <taxon>Agaricomycetes</taxon>
        <taxon>Agaricomycetidae</taxon>
        <taxon>Agaricales</taxon>
        <taxon>Agaricineae</taxon>
        <taxon>Strophariaceae</taxon>
        <taxon>Pholiota</taxon>
    </lineage>
</organism>
<keyword evidence="2" id="KW-0472">Membrane</keyword>
<dbReference type="Proteomes" id="UP000807469">
    <property type="component" value="Unassembled WGS sequence"/>
</dbReference>
<gene>
    <name evidence="3" type="ORF">BDN70DRAFT_870591</name>
</gene>
<sequence length="459" mass="51729">MSHSSPASYLVWTLLTAVLGSFLIFHLWSFDRFKCLRWNSSAGSGAFKRIMTYSYLVTVPMIFAYAAGNTVIKYQEGFIAHPILGIIPKPYQLWHQISKDTIFPFMLLFSIGWSFEMVTHLEELCFWLFLINSGSGQQNWFKSLYFKAWVIGSIISIAYMPVVTVVTRSDPLKSEAFTFLAGSLGSLSLTLWFTPILWTFPAFLNNLRLEGVDTATIVRLTKFSELNTIRVVFRYLFTVPLLILGVDGVRPHIHINESMLWTDFLIMIAGFGCCISSGITLVIFFPRSIEGEIAARDEARERKRTRSYGHSTGAADIESVQMQVSSYGGRPISTSGGTYLLTSSPVKQTFDLQSFEGGVDDQVVGIPYRSDKNHWEHDESRDIPAALPPIQPNRKKPARDHIEMSGLERMESLTETNLSVHNLRQSNVNPMISNFKSPIDLVSGGVDSRNGSRLTFNRR</sequence>
<evidence type="ECO:0000256" key="2">
    <source>
        <dbReference type="SAM" id="Phobius"/>
    </source>
</evidence>
<dbReference type="AlphaFoldDB" id="A0A9P5ZHR2"/>
<name>A0A9P5ZHR2_9AGAR</name>
<evidence type="ECO:0000313" key="4">
    <source>
        <dbReference type="Proteomes" id="UP000807469"/>
    </source>
</evidence>
<comment type="caution">
    <text evidence="3">The sequence shown here is derived from an EMBL/GenBank/DDBJ whole genome shotgun (WGS) entry which is preliminary data.</text>
</comment>
<feature type="transmembrane region" description="Helical" evidence="2">
    <location>
        <begin position="176"/>
        <end position="200"/>
    </location>
</feature>
<feature type="transmembrane region" description="Helical" evidence="2">
    <location>
        <begin position="6"/>
        <end position="29"/>
    </location>
</feature>
<proteinExistence type="predicted"/>
<feature type="transmembrane region" description="Helical" evidence="2">
    <location>
        <begin position="232"/>
        <end position="253"/>
    </location>
</feature>
<feature type="transmembrane region" description="Helical" evidence="2">
    <location>
        <begin position="265"/>
        <end position="286"/>
    </location>
</feature>
<evidence type="ECO:0000313" key="3">
    <source>
        <dbReference type="EMBL" id="KAF9486076.1"/>
    </source>
</evidence>
<feature type="transmembrane region" description="Helical" evidence="2">
    <location>
        <begin position="144"/>
        <end position="164"/>
    </location>
</feature>
<evidence type="ECO:0000256" key="1">
    <source>
        <dbReference type="SAM" id="MobiDB-lite"/>
    </source>
</evidence>
<feature type="region of interest" description="Disordered" evidence="1">
    <location>
        <begin position="374"/>
        <end position="399"/>
    </location>
</feature>
<dbReference type="EMBL" id="MU155132">
    <property type="protein sequence ID" value="KAF9486076.1"/>
    <property type="molecule type" value="Genomic_DNA"/>
</dbReference>
<accession>A0A9P5ZHR2</accession>
<keyword evidence="2" id="KW-0812">Transmembrane</keyword>
<reference evidence="3" key="1">
    <citation type="submission" date="2020-11" db="EMBL/GenBank/DDBJ databases">
        <authorList>
            <consortium name="DOE Joint Genome Institute"/>
            <person name="Ahrendt S."/>
            <person name="Riley R."/>
            <person name="Andreopoulos W."/>
            <person name="Labutti K."/>
            <person name="Pangilinan J."/>
            <person name="Ruiz-Duenas F.J."/>
            <person name="Barrasa J.M."/>
            <person name="Sanchez-Garcia M."/>
            <person name="Camarero S."/>
            <person name="Miyauchi S."/>
            <person name="Serrano A."/>
            <person name="Linde D."/>
            <person name="Babiker R."/>
            <person name="Drula E."/>
            <person name="Ayuso-Fernandez I."/>
            <person name="Pacheco R."/>
            <person name="Padilla G."/>
            <person name="Ferreira P."/>
            <person name="Barriuso J."/>
            <person name="Kellner H."/>
            <person name="Castanera R."/>
            <person name="Alfaro M."/>
            <person name="Ramirez L."/>
            <person name="Pisabarro A.G."/>
            <person name="Kuo A."/>
            <person name="Tritt A."/>
            <person name="Lipzen A."/>
            <person name="He G."/>
            <person name="Yan M."/>
            <person name="Ng V."/>
            <person name="Cullen D."/>
            <person name="Martin F."/>
            <person name="Rosso M.-N."/>
            <person name="Henrissat B."/>
            <person name="Hibbett D."/>
            <person name="Martinez A.T."/>
            <person name="Grigoriev I.V."/>
        </authorList>
    </citation>
    <scope>NUCLEOTIDE SEQUENCE</scope>
    <source>
        <strain evidence="3">CIRM-BRFM 674</strain>
    </source>
</reference>
<protein>
    <submittedName>
        <fullName evidence="3">Uncharacterized protein</fullName>
    </submittedName>
</protein>
<feature type="transmembrane region" description="Helical" evidence="2">
    <location>
        <begin position="102"/>
        <end position="132"/>
    </location>
</feature>
<keyword evidence="4" id="KW-1185">Reference proteome</keyword>
<dbReference type="OrthoDB" id="2384193at2759"/>
<keyword evidence="2" id="KW-1133">Transmembrane helix</keyword>
<feature type="transmembrane region" description="Helical" evidence="2">
    <location>
        <begin position="50"/>
        <end position="68"/>
    </location>
</feature>